<dbReference type="SUPFAM" id="SSF56112">
    <property type="entry name" value="Protein kinase-like (PK-like)"/>
    <property type="match status" value="1"/>
</dbReference>
<feature type="compositionally biased region" description="Polar residues" evidence="17">
    <location>
        <begin position="1454"/>
        <end position="1464"/>
    </location>
</feature>
<evidence type="ECO:0000313" key="23">
    <source>
        <dbReference type="EMBL" id="SBQ88292.1"/>
    </source>
</evidence>
<comment type="catalytic activity">
    <reaction evidence="14">
        <text>L-seryl-[protein] + ATP = O-phospho-L-seryl-[protein] + ADP + H(+)</text>
        <dbReference type="Rhea" id="RHEA:17989"/>
        <dbReference type="Rhea" id="RHEA-COMP:9863"/>
        <dbReference type="Rhea" id="RHEA-COMP:11604"/>
        <dbReference type="ChEBI" id="CHEBI:15378"/>
        <dbReference type="ChEBI" id="CHEBI:29999"/>
        <dbReference type="ChEBI" id="CHEBI:30616"/>
        <dbReference type="ChEBI" id="CHEBI:83421"/>
        <dbReference type="ChEBI" id="CHEBI:456216"/>
        <dbReference type="EC" id="2.7.11.1"/>
    </reaction>
</comment>
<dbReference type="InterPro" id="IPR013783">
    <property type="entry name" value="Ig-like_fold"/>
</dbReference>
<evidence type="ECO:0000256" key="1">
    <source>
        <dbReference type="ARBA" id="ARBA00004496"/>
    </source>
</evidence>
<reference evidence="23" key="2">
    <citation type="submission" date="2016-06" db="EMBL/GenBank/DDBJ databases">
        <title>The genome of a short-lived fish provides insights into sex chromosome evolution and the genetic control of aging.</title>
        <authorList>
            <person name="Reichwald K."/>
            <person name="Felder M."/>
            <person name="Petzold A."/>
            <person name="Koch P."/>
            <person name="Groth M."/>
            <person name="Platzer M."/>
        </authorList>
    </citation>
    <scope>NUCLEOTIDE SEQUENCE</scope>
    <source>
        <tissue evidence="23">Brain</tissue>
    </source>
</reference>
<dbReference type="InterPro" id="IPR036028">
    <property type="entry name" value="SH3-like_dom_sf"/>
</dbReference>
<feature type="domain" description="DH" evidence="19">
    <location>
        <begin position="1117"/>
        <end position="1293"/>
    </location>
</feature>
<dbReference type="Pfam" id="PF00621">
    <property type="entry name" value="RhoGEF"/>
    <property type="match status" value="1"/>
</dbReference>
<evidence type="ECO:0000256" key="10">
    <source>
        <dbReference type="ARBA" id="ARBA00022741"/>
    </source>
</evidence>
<dbReference type="CDD" id="cd00170">
    <property type="entry name" value="SEC14"/>
    <property type="match status" value="1"/>
</dbReference>
<keyword evidence="7" id="KW-0597">Phosphoprotein</keyword>
<evidence type="ECO:0000256" key="6">
    <source>
        <dbReference type="ARBA" id="ARBA00022527"/>
    </source>
</evidence>
<dbReference type="Pfam" id="PF13716">
    <property type="entry name" value="CRAL_TRIO_2"/>
    <property type="match status" value="1"/>
</dbReference>
<dbReference type="CDD" id="cd00160">
    <property type="entry name" value="RhoGEF"/>
    <property type="match status" value="1"/>
</dbReference>
<comment type="subcellular location">
    <subcellularLocation>
        <location evidence="1">Cytoplasm</location>
    </subcellularLocation>
</comment>
<dbReference type="InterPro" id="IPR003598">
    <property type="entry name" value="Ig_sub2"/>
</dbReference>
<dbReference type="SUPFAM" id="SSF50729">
    <property type="entry name" value="PH domain-like"/>
    <property type="match status" value="1"/>
</dbReference>
<feature type="binding site" evidence="16">
    <location>
        <position position="1750"/>
    </location>
    <ligand>
        <name>ATP</name>
        <dbReference type="ChEBI" id="CHEBI:30616"/>
    </ligand>
</feature>
<dbReference type="GO" id="GO:0004674">
    <property type="term" value="F:protein serine/threonine kinase activity"/>
    <property type="evidence" value="ECO:0007669"/>
    <property type="project" value="UniProtKB-KW"/>
</dbReference>
<feature type="compositionally biased region" description="Low complexity" evidence="17">
    <location>
        <begin position="276"/>
        <end position="285"/>
    </location>
</feature>
<dbReference type="PROSITE" id="PS00108">
    <property type="entry name" value="PROTEIN_KINASE_ST"/>
    <property type="match status" value="1"/>
</dbReference>
<dbReference type="Gene3D" id="1.20.58.60">
    <property type="match status" value="6"/>
</dbReference>
<evidence type="ECO:0000259" key="19">
    <source>
        <dbReference type="PROSITE" id="PS50010"/>
    </source>
</evidence>
<dbReference type="InterPro" id="IPR013098">
    <property type="entry name" value="Ig_I-set"/>
</dbReference>
<dbReference type="InterPro" id="IPR055251">
    <property type="entry name" value="SOS1_NGEF_PH"/>
</dbReference>
<dbReference type="CDD" id="cd00176">
    <property type="entry name" value="SPEC"/>
    <property type="match status" value="3"/>
</dbReference>
<feature type="compositionally biased region" description="Low complexity" evidence="17">
    <location>
        <begin position="1084"/>
        <end position="1102"/>
    </location>
</feature>
<dbReference type="CDD" id="cd11853">
    <property type="entry name" value="SH3_Kalirin_2"/>
    <property type="match status" value="1"/>
</dbReference>
<dbReference type="InterPro" id="IPR036179">
    <property type="entry name" value="Ig-like_dom_sf"/>
</dbReference>
<dbReference type="SUPFAM" id="SSF46966">
    <property type="entry name" value="Spectrin repeat"/>
    <property type="match status" value="6"/>
</dbReference>
<feature type="region of interest" description="Disordered" evidence="17">
    <location>
        <begin position="276"/>
        <end position="303"/>
    </location>
</feature>
<evidence type="ECO:0000256" key="5">
    <source>
        <dbReference type="ARBA" id="ARBA00022490"/>
    </source>
</evidence>
<sequence length="2063" mass="233441">MSSGEGAEETTKEASDIEAFFKTDGSLPKESKGDVSSQIAGFRRNEEMRAMEVLPILKEKVAFLSGGRDRRGGPVLTFPSRSNHDRIRAEDLRRLIAYLAGIPSEEVCKHGFTVIIDMRGSKWDSIKPLLKILQESFPSCIHVALIIKPDNFWQKQRTNFGSSKFEFETTMVSLEGLTKVVDPSQLTADFDGSLDYNHEEWIEVRVAFEEFSGHATQMLTRLEEMQETVSRKDFPQDLEGARRMIEEHAALKKKIIKAPIEELDTEGQRLLQRIQSSESFNRNGSSSGGGSSSNADTQDIGNNHPHAVELQTQHNHFAMNCMNVYVNINRIVSVGSRLLESGHYASQQIKQISGQLEQEWKAFAAALEERSTLLEMSASFHQKCDQYMSNVDSWCKACGEVDLPSELQDLEDAIHHHQGLYEHITAAYSEVSQDGKALLDKLQRPLTPGSADSLTASANYSKAVHHVLDIIHEVLHHQRQLENIWQHRKVRLHQRLQLCVFQQDVQQVLDWIENHGEAFLSKHTELWTWLEDLQKELLDDVYAESVEAVQDLIKRFGQQQQTTLQVTVNVIKEGEDLIQQLRDSAISSNKTPHNSSINHIEMSSSSWTRPSQMEELFQERKIKLELFLQLRIFERDAIDIITDLESWNEELTGQMNDFNTEDLTLAEQRLQHHADKALTMNNLTFDVIHQGQELLQYVNEVLASGVELLCDRDVDMATRVQDLLEFLHEKQQELDLAAEQHRRHLEQCVQLRHLQAEVKQVLGWIRNGESMLNAGLITASSLQEAEQLQREHEQFQHAIEKTHQSALQVQQKAEALLQANHYDMDLIRDCAEKVASHWQQLMLKMEDRLKLVNASVAFYKTSEQVCSVLESLEQEYKREEDWCGGADKLGPNCETDHVTPMISKHLEQKEAFLKACTLARRNADVFLKYMHRNSVNMPGMLSHVKAPEQQVKNILNELLQRENRVLHFWTMRKRRLDQCQQYVVFERSAKQALEWIHDTGEFYLSTHTSTGSSIHHTQELLKEHEDFHITAKQTKERTSSRLSVRPSSSETPSAAELVSAIEELVKSKMALEDRPSSLSVEQGDSSSPSFNPSDNSLLSSSSPIDEMDERRASILKKRHYVLLELVETEREYVKDLSLVVEGYMSRMKEEGVPDDMKGKDKIVFGNIYQIYDWHKDFFLRELEKCLEDPDRLGPLFLRQEQRLNMYVVYCQNKPKSELIVSEYIDTYFEELKQQLGQRLQITDLLIKPVQRIMKYQLLLKDFLKHSKKAGLESPDLERAVQVMCIVPKRCNDMMNVGRLQGFDGKIVAQGRLLLQDTFQVLDPEGSLLGRMKERRVFLFEQLVIFSEPLDKKKALSLPGFLYRSSIKVSCLGLEENVEGDPSKFILTSRSPSGIVESFVLHSSHPGVCEVWTLQISQILENQRNLLNEYQRTHGGTADGVGVQGSSGVGNGTSQCSSIPSGPQGSSRPWSESSSSSSVSTMLVTQDYMAVKEDEISVVQGEVVQILASNQQNMFLVFRAATEQGPAAEGWIPGFVLGHTSAIAPDCPEGPIRKSSSWHTSLRIRKKSEKKEKEAKKEIKLENGYRKSREGLATKVSVKLLNPNYIYDAPPEFLVPLSDVTCDNGESVTLRCKVCGRPRAAVTWRGPGQTNLTNNGHFSMAYSDAGEATLRIIGAASEDDGVYTCTAANDLGSVASSASLRVLAVSTDGRRVSWKDNFESHYTEVAELGRGRYSVVKRCDHRCTKRTVAVKHVNKKLMKRDRVTQELNLLQRLQHPHIVSLLDTYETSSSYALVLQMADQGRLLDYIVSWGNLTEEKVSCYLRNVLEALQYLHNCRIVHLDVKPENLLVSHNASGQPMVKLTDFGDAEQLNSAHYIHPLLGSPEFAPPELVLGEPVSLTSDLWSLGVVTYVLLSGASPFLDESAEETCLNICRLDFSFPRDYFQGVSQAARNFVCLLLRTDPSRRPPAGLCLQDPWLQAGQGDGRVRSEGCLDTARLISFIDRRKHQTDARPIAGQNLRCTADVFKPYLVQRLLSPGVCSGPPLQDGGTRGCGRPNDCKCTRYV</sequence>
<feature type="domain" description="SH3" evidence="18">
    <location>
        <begin position="1476"/>
        <end position="1541"/>
    </location>
</feature>
<dbReference type="SMART" id="SM00409">
    <property type="entry name" value="IG"/>
    <property type="match status" value="1"/>
</dbReference>
<dbReference type="Pfam" id="PF23323">
    <property type="entry name" value="Spectrin_6"/>
    <property type="match status" value="1"/>
</dbReference>
<dbReference type="Gene3D" id="2.30.29.30">
    <property type="entry name" value="Pleckstrin-homology domain (PH domain)/Phosphotyrosine-binding domain (PTB)"/>
    <property type="match status" value="1"/>
</dbReference>
<evidence type="ECO:0000256" key="17">
    <source>
        <dbReference type="SAM" id="MobiDB-lite"/>
    </source>
</evidence>
<dbReference type="Gene3D" id="3.40.525.10">
    <property type="entry name" value="CRAL-TRIO lipid binding domain"/>
    <property type="match status" value="1"/>
</dbReference>
<dbReference type="InterPro" id="IPR001452">
    <property type="entry name" value="SH3_domain"/>
</dbReference>
<organism evidence="23">
    <name type="scientific">Nothobranchius kuhntae</name>
    <name type="common">Beira killifish</name>
    <dbReference type="NCBI Taxonomy" id="321403"/>
    <lineage>
        <taxon>Eukaryota</taxon>
        <taxon>Metazoa</taxon>
        <taxon>Chordata</taxon>
        <taxon>Craniata</taxon>
        <taxon>Vertebrata</taxon>
        <taxon>Euteleostomi</taxon>
        <taxon>Actinopterygii</taxon>
        <taxon>Neopterygii</taxon>
        <taxon>Teleostei</taxon>
        <taxon>Neoteleostei</taxon>
        <taxon>Acanthomorphata</taxon>
        <taxon>Ovalentaria</taxon>
        <taxon>Atherinomorphae</taxon>
        <taxon>Cyprinodontiformes</taxon>
        <taxon>Nothobranchiidae</taxon>
        <taxon>Nothobranchius</taxon>
    </lineage>
</organism>
<dbReference type="Pfam" id="PF16609">
    <property type="entry name" value="SH3-RhoG_link"/>
    <property type="match status" value="1"/>
</dbReference>
<evidence type="ECO:0000256" key="11">
    <source>
        <dbReference type="ARBA" id="ARBA00022840"/>
    </source>
</evidence>
<dbReference type="SMART" id="SM00220">
    <property type="entry name" value="S_TKc"/>
    <property type="match status" value="1"/>
</dbReference>
<evidence type="ECO:0000256" key="7">
    <source>
        <dbReference type="ARBA" id="ARBA00022553"/>
    </source>
</evidence>
<feature type="region of interest" description="Disordered" evidence="17">
    <location>
        <begin position="1032"/>
        <end position="1055"/>
    </location>
</feature>
<dbReference type="PROSITE" id="PS50011">
    <property type="entry name" value="PROTEIN_KINASE_DOM"/>
    <property type="match status" value="1"/>
</dbReference>
<feature type="compositionally biased region" description="Low complexity" evidence="17">
    <location>
        <begin position="1040"/>
        <end position="1049"/>
    </location>
</feature>
<evidence type="ECO:0000256" key="8">
    <source>
        <dbReference type="ARBA" id="ARBA00022658"/>
    </source>
</evidence>
<keyword evidence="4 15" id="KW-0728">SH3 domain</keyword>
<evidence type="ECO:0000259" key="18">
    <source>
        <dbReference type="PROSITE" id="PS50002"/>
    </source>
</evidence>
<dbReference type="Pfam" id="PF22697">
    <property type="entry name" value="SOS1_NGEF_PH"/>
    <property type="match status" value="1"/>
</dbReference>
<dbReference type="InterPro" id="IPR017441">
    <property type="entry name" value="Protein_kinase_ATP_BS"/>
</dbReference>
<dbReference type="InterPro" id="IPR035899">
    <property type="entry name" value="DBL_dom_sf"/>
</dbReference>
<dbReference type="FunFam" id="2.30.30.40:FF:000038">
    <property type="entry name" value="kalirin isoform X1"/>
    <property type="match status" value="1"/>
</dbReference>
<dbReference type="InterPro" id="IPR011993">
    <property type="entry name" value="PH-like_dom_sf"/>
</dbReference>
<comment type="similarity">
    <text evidence="2">Belongs to the protein kinase superfamily. CAMK Ser/Thr protein kinase family.</text>
</comment>
<dbReference type="PROSITE" id="PS50191">
    <property type="entry name" value="CRAL_TRIO"/>
    <property type="match status" value="1"/>
</dbReference>
<comment type="catalytic activity">
    <reaction evidence="13">
        <text>L-threonyl-[protein] + ATP = O-phospho-L-threonyl-[protein] + ADP + H(+)</text>
        <dbReference type="Rhea" id="RHEA:46608"/>
        <dbReference type="Rhea" id="RHEA-COMP:11060"/>
        <dbReference type="Rhea" id="RHEA-COMP:11605"/>
        <dbReference type="ChEBI" id="CHEBI:15378"/>
        <dbReference type="ChEBI" id="CHEBI:30013"/>
        <dbReference type="ChEBI" id="CHEBI:30616"/>
        <dbReference type="ChEBI" id="CHEBI:61977"/>
        <dbReference type="ChEBI" id="CHEBI:456216"/>
        <dbReference type="EC" id="2.7.11.1"/>
    </reaction>
</comment>
<dbReference type="Gene3D" id="1.10.510.10">
    <property type="entry name" value="Transferase(Phosphotransferase) domain 1"/>
    <property type="match status" value="1"/>
</dbReference>
<dbReference type="FunFam" id="1.20.900.10:FF:000008">
    <property type="entry name" value="rho guanine nucleotide exchange factor 25"/>
    <property type="match status" value="1"/>
</dbReference>
<dbReference type="CDD" id="cd13241">
    <property type="entry name" value="PH2_Kalirin_Trio_p63RhoGEF"/>
    <property type="match status" value="1"/>
</dbReference>
<dbReference type="PROSITE" id="PS50002">
    <property type="entry name" value="SH3"/>
    <property type="match status" value="1"/>
</dbReference>
<dbReference type="GO" id="GO:0005524">
    <property type="term" value="F:ATP binding"/>
    <property type="evidence" value="ECO:0007669"/>
    <property type="project" value="UniProtKB-UniRule"/>
</dbReference>
<dbReference type="InterPro" id="IPR000219">
    <property type="entry name" value="DH_dom"/>
</dbReference>
<dbReference type="Gene3D" id="2.60.40.10">
    <property type="entry name" value="Immunoglobulins"/>
    <property type="match status" value="1"/>
</dbReference>
<dbReference type="InterPro" id="IPR011009">
    <property type="entry name" value="Kinase-like_dom_sf"/>
</dbReference>
<proteinExistence type="inferred from homology"/>
<dbReference type="PANTHER" id="PTHR22826:SF206">
    <property type="entry name" value="TRIPLE FUNCTIONAL DOMAIN PROTEIN"/>
    <property type="match status" value="1"/>
</dbReference>
<dbReference type="FunFam" id="1.20.58.60:FF:000023">
    <property type="entry name" value="Kalirin RhoGEF kinase b"/>
    <property type="match status" value="1"/>
</dbReference>
<dbReference type="InterPro" id="IPR036865">
    <property type="entry name" value="CRAL-TRIO_dom_sf"/>
</dbReference>
<dbReference type="InterPro" id="IPR007110">
    <property type="entry name" value="Ig-like_dom"/>
</dbReference>
<dbReference type="Gene3D" id="2.30.30.40">
    <property type="entry name" value="SH3 Domains"/>
    <property type="match status" value="1"/>
</dbReference>
<dbReference type="InterPro" id="IPR018159">
    <property type="entry name" value="Spectrin/alpha-actinin"/>
</dbReference>
<gene>
    <name evidence="23" type="primary">TRIO</name>
</gene>
<evidence type="ECO:0000256" key="14">
    <source>
        <dbReference type="ARBA" id="ARBA00048679"/>
    </source>
</evidence>
<evidence type="ECO:0000259" key="22">
    <source>
        <dbReference type="PROSITE" id="PS50835"/>
    </source>
</evidence>
<keyword evidence="5" id="KW-0963">Cytoplasm</keyword>
<protein>
    <recommendedName>
        <fullName evidence="3">non-specific serine/threonine protein kinase</fullName>
        <ecNumber evidence="3">2.7.11.1</ecNumber>
    </recommendedName>
</protein>
<feature type="compositionally biased region" description="Basic and acidic residues" evidence="17">
    <location>
        <begin position="9"/>
        <end position="33"/>
    </location>
</feature>
<feature type="region of interest" description="Disordered" evidence="17">
    <location>
        <begin position="1"/>
        <end position="38"/>
    </location>
</feature>
<evidence type="ECO:0000256" key="9">
    <source>
        <dbReference type="ARBA" id="ARBA00022737"/>
    </source>
</evidence>
<keyword evidence="6" id="KW-0723">Serine/threonine-protein kinase</keyword>
<dbReference type="InterPro" id="IPR058918">
    <property type="entry name" value="KALRN/TRIO-like_spectrin"/>
</dbReference>
<dbReference type="Pfam" id="PF07679">
    <property type="entry name" value="I-set"/>
    <property type="match status" value="1"/>
</dbReference>
<dbReference type="FunFam" id="3.40.525.10:FF:000003">
    <property type="entry name" value="kalirin isoform X2"/>
    <property type="match status" value="1"/>
</dbReference>
<accession>A0A1A8HW13</accession>
<reference evidence="23" key="1">
    <citation type="submission" date="2016-05" db="EMBL/GenBank/DDBJ databases">
        <authorList>
            <person name="Lavstsen T."/>
            <person name="Jespersen J.S."/>
        </authorList>
    </citation>
    <scope>NUCLEOTIDE SEQUENCE</scope>
    <source>
        <tissue evidence="23">Brain</tissue>
    </source>
</reference>
<feature type="compositionally biased region" description="Gly residues" evidence="17">
    <location>
        <begin position="1436"/>
        <end position="1450"/>
    </location>
</feature>
<keyword evidence="11 16" id="KW-0067">ATP-binding</keyword>
<dbReference type="InterPro" id="IPR008271">
    <property type="entry name" value="Ser/Thr_kinase_AS"/>
</dbReference>
<dbReference type="Gene3D" id="1.20.900.10">
    <property type="entry name" value="Dbl homology (DH) domain"/>
    <property type="match status" value="1"/>
</dbReference>
<feature type="domain" description="Protein kinase" evidence="20">
    <location>
        <begin position="1721"/>
        <end position="1976"/>
    </location>
</feature>
<dbReference type="SMART" id="SM00325">
    <property type="entry name" value="RhoGEF"/>
    <property type="match status" value="1"/>
</dbReference>
<keyword evidence="6" id="KW-0418">Kinase</keyword>
<dbReference type="SMART" id="SM00516">
    <property type="entry name" value="SEC14"/>
    <property type="match status" value="1"/>
</dbReference>
<feature type="domain" description="CRAL-TRIO" evidence="21">
    <location>
        <begin position="52"/>
        <end position="198"/>
    </location>
</feature>
<dbReference type="FunFam" id="1.10.510.10:FF:000152">
    <property type="entry name" value="kalirin isoform X1"/>
    <property type="match status" value="1"/>
</dbReference>
<dbReference type="GO" id="GO:0005085">
    <property type="term" value="F:guanyl-nucleotide exchange factor activity"/>
    <property type="evidence" value="ECO:0007669"/>
    <property type="project" value="UniProtKB-KW"/>
</dbReference>
<evidence type="ECO:0000256" key="15">
    <source>
        <dbReference type="PROSITE-ProRule" id="PRU00192"/>
    </source>
</evidence>
<evidence type="ECO:0000256" key="2">
    <source>
        <dbReference type="ARBA" id="ARBA00006692"/>
    </source>
</evidence>
<evidence type="ECO:0000256" key="4">
    <source>
        <dbReference type="ARBA" id="ARBA00022443"/>
    </source>
</evidence>
<dbReference type="EMBL" id="HAED01002447">
    <property type="protein sequence ID" value="SBQ88292.1"/>
    <property type="molecule type" value="Transcribed_RNA"/>
</dbReference>
<evidence type="ECO:0000256" key="3">
    <source>
        <dbReference type="ARBA" id="ARBA00012513"/>
    </source>
</evidence>
<evidence type="ECO:0000256" key="12">
    <source>
        <dbReference type="ARBA" id="ARBA00023319"/>
    </source>
</evidence>
<dbReference type="Pfam" id="PF00435">
    <property type="entry name" value="Spectrin"/>
    <property type="match status" value="2"/>
</dbReference>
<keyword evidence="10 16" id="KW-0547">Nucleotide-binding</keyword>
<dbReference type="Pfam" id="PF23587">
    <property type="entry name" value="SH3_KALRN"/>
    <property type="match status" value="1"/>
</dbReference>
<evidence type="ECO:0000259" key="20">
    <source>
        <dbReference type="PROSITE" id="PS50011"/>
    </source>
</evidence>
<name>A0A1A8HW13_NOTKU</name>
<dbReference type="GO" id="GO:0019898">
    <property type="term" value="C:extrinsic component of membrane"/>
    <property type="evidence" value="ECO:0007669"/>
    <property type="project" value="TreeGrafter"/>
</dbReference>
<dbReference type="PROSITE" id="PS00107">
    <property type="entry name" value="PROTEIN_KINASE_ATP"/>
    <property type="match status" value="1"/>
</dbReference>
<feature type="region of interest" description="Disordered" evidence="17">
    <location>
        <begin position="1436"/>
        <end position="1475"/>
    </location>
</feature>
<feature type="domain" description="Ig-like" evidence="22">
    <location>
        <begin position="1610"/>
        <end position="1700"/>
    </location>
</feature>
<evidence type="ECO:0000256" key="13">
    <source>
        <dbReference type="ARBA" id="ARBA00047899"/>
    </source>
</evidence>
<keyword evidence="8" id="KW-0344">Guanine-nucleotide releasing factor</keyword>
<dbReference type="SUPFAM" id="SSF48726">
    <property type="entry name" value="Immunoglobulin"/>
    <property type="match status" value="1"/>
</dbReference>
<dbReference type="InterPro" id="IPR002017">
    <property type="entry name" value="Spectrin_repeat"/>
</dbReference>
<dbReference type="Pfam" id="PF00069">
    <property type="entry name" value="Pkinase"/>
    <property type="match status" value="1"/>
</dbReference>
<dbReference type="PROSITE" id="PS50010">
    <property type="entry name" value="DH_2"/>
    <property type="match status" value="1"/>
</dbReference>
<dbReference type="SMART" id="SM00150">
    <property type="entry name" value="SPEC"/>
    <property type="match status" value="5"/>
</dbReference>
<dbReference type="InterPro" id="IPR047053">
    <property type="entry name" value="Kalirin_TRIO_SH3_2"/>
</dbReference>
<evidence type="ECO:0000256" key="16">
    <source>
        <dbReference type="PROSITE-ProRule" id="PRU10141"/>
    </source>
</evidence>
<dbReference type="SMART" id="SM00408">
    <property type="entry name" value="IGc2"/>
    <property type="match status" value="1"/>
</dbReference>
<dbReference type="PANTHER" id="PTHR22826">
    <property type="entry name" value="RHO GUANINE EXCHANGE FACTOR-RELATED"/>
    <property type="match status" value="1"/>
</dbReference>
<dbReference type="InterPro" id="IPR001251">
    <property type="entry name" value="CRAL-TRIO_dom"/>
</dbReference>
<dbReference type="FunFam" id="2.60.40.10:FF:000368">
    <property type="entry name" value="kalirin isoform X1"/>
    <property type="match status" value="1"/>
</dbReference>
<dbReference type="SUPFAM" id="SSF50044">
    <property type="entry name" value="SH3-domain"/>
    <property type="match status" value="1"/>
</dbReference>
<dbReference type="InterPro" id="IPR000719">
    <property type="entry name" value="Prot_kinase_dom"/>
</dbReference>
<evidence type="ECO:0000259" key="21">
    <source>
        <dbReference type="PROSITE" id="PS50191"/>
    </source>
</evidence>
<dbReference type="GO" id="GO:0007411">
    <property type="term" value="P:axon guidance"/>
    <property type="evidence" value="ECO:0007669"/>
    <property type="project" value="TreeGrafter"/>
</dbReference>
<feature type="compositionally biased region" description="Low complexity" evidence="17">
    <location>
        <begin position="1465"/>
        <end position="1475"/>
    </location>
</feature>
<dbReference type="PROSITE" id="PS50835">
    <property type="entry name" value="IG_LIKE"/>
    <property type="match status" value="1"/>
</dbReference>
<keyword evidence="12" id="KW-0393">Immunoglobulin domain</keyword>
<keyword evidence="9" id="KW-0677">Repeat</keyword>
<dbReference type="GO" id="GO:0005737">
    <property type="term" value="C:cytoplasm"/>
    <property type="evidence" value="ECO:0007669"/>
    <property type="project" value="UniProtKB-SubCell"/>
</dbReference>
<dbReference type="EC" id="2.7.11.1" evidence="3"/>
<dbReference type="Gene3D" id="3.30.200.20">
    <property type="entry name" value="Phosphorylase Kinase, domain 1"/>
    <property type="match status" value="1"/>
</dbReference>
<feature type="region of interest" description="Disordered" evidence="17">
    <location>
        <begin position="1072"/>
        <end position="1103"/>
    </location>
</feature>
<dbReference type="InterPro" id="IPR003599">
    <property type="entry name" value="Ig_sub"/>
</dbReference>
<dbReference type="SUPFAM" id="SSF52087">
    <property type="entry name" value="CRAL/TRIO domain"/>
    <property type="match status" value="1"/>
</dbReference>
<keyword evidence="6" id="KW-0808">Transferase</keyword>
<dbReference type="InterPro" id="IPR051336">
    <property type="entry name" value="RhoGEF_Guanine_NuclExch_SF"/>
</dbReference>
<dbReference type="SUPFAM" id="SSF48065">
    <property type="entry name" value="DBL homology domain (DH-domain)"/>
    <property type="match status" value="1"/>
</dbReference>